<evidence type="ECO:0000259" key="7">
    <source>
        <dbReference type="Pfam" id="PF04321"/>
    </source>
</evidence>
<comment type="catalytic activity">
    <reaction evidence="5">
        <text>dTDP-beta-L-rhamnose + NADP(+) = dTDP-4-dehydro-beta-L-rhamnose + NADPH + H(+)</text>
        <dbReference type="Rhea" id="RHEA:21796"/>
        <dbReference type="ChEBI" id="CHEBI:15378"/>
        <dbReference type="ChEBI" id="CHEBI:57510"/>
        <dbReference type="ChEBI" id="CHEBI:57783"/>
        <dbReference type="ChEBI" id="CHEBI:58349"/>
        <dbReference type="ChEBI" id="CHEBI:62830"/>
        <dbReference type="EC" id="1.1.1.133"/>
    </reaction>
</comment>
<keyword evidence="6" id="KW-0521">NADP</keyword>
<proteinExistence type="inferred from homology"/>
<keyword evidence="6" id="KW-0560">Oxidoreductase</keyword>
<dbReference type="EC" id="1.1.1.133" evidence="3 6"/>
<dbReference type="PANTHER" id="PTHR10491:SF4">
    <property type="entry name" value="METHIONINE ADENOSYLTRANSFERASE 2 SUBUNIT BETA"/>
    <property type="match status" value="1"/>
</dbReference>
<comment type="pathway">
    <text evidence="1 6">Carbohydrate biosynthesis; dTDP-L-rhamnose biosynthesis.</text>
</comment>
<gene>
    <name evidence="8" type="ORF">EHQ60_03990</name>
</gene>
<feature type="domain" description="RmlD-like substrate binding" evidence="7">
    <location>
        <begin position="9"/>
        <end position="287"/>
    </location>
</feature>
<evidence type="ECO:0000256" key="4">
    <source>
        <dbReference type="ARBA" id="ARBA00017099"/>
    </source>
</evidence>
<dbReference type="PANTHER" id="PTHR10491">
    <property type="entry name" value="DTDP-4-DEHYDRORHAMNOSE REDUCTASE"/>
    <property type="match status" value="1"/>
</dbReference>
<evidence type="ECO:0000256" key="6">
    <source>
        <dbReference type="RuleBase" id="RU364082"/>
    </source>
</evidence>
<dbReference type="CDD" id="cd05254">
    <property type="entry name" value="dTDP_HR_like_SDR_e"/>
    <property type="match status" value="1"/>
</dbReference>
<dbReference type="InterPro" id="IPR005913">
    <property type="entry name" value="dTDP_dehydrorham_reduct"/>
</dbReference>
<dbReference type="SUPFAM" id="SSF51735">
    <property type="entry name" value="NAD(P)-binding Rossmann-fold domains"/>
    <property type="match status" value="1"/>
</dbReference>
<dbReference type="Pfam" id="PF04321">
    <property type="entry name" value="RmlD_sub_bind"/>
    <property type="match status" value="1"/>
</dbReference>
<evidence type="ECO:0000313" key="8">
    <source>
        <dbReference type="EMBL" id="TGL73597.1"/>
    </source>
</evidence>
<evidence type="ECO:0000256" key="5">
    <source>
        <dbReference type="ARBA" id="ARBA00048200"/>
    </source>
</evidence>
<comment type="similarity">
    <text evidence="2 6">Belongs to the dTDP-4-dehydrorhamnose reductase family.</text>
</comment>
<evidence type="ECO:0000256" key="3">
    <source>
        <dbReference type="ARBA" id="ARBA00012929"/>
    </source>
</evidence>
<evidence type="ECO:0000256" key="2">
    <source>
        <dbReference type="ARBA" id="ARBA00010944"/>
    </source>
</evidence>
<dbReference type="RefSeq" id="WP_135604054.1">
    <property type="nucleotide sequence ID" value="NZ_RQGI01000014.1"/>
</dbReference>
<comment type="function">
    <text evidence="6">Catalyzes the reduction of dTDP-6-deoxy-L-lyxo-4-hexulose to yield dTDP-L-rhamnose.</text>
</comment>
<comment type="caution">
    <text evidence="8">The sequence shown here is derived from an EMBL/GenBank/DDBJ whole genome shotgun (WGS) entry which is preliminary data.</text>
</comment>
<accession>A0ABY2MRN9</accession>
<dbReference type="InterPro" id="IPR036291">
    <property type="entry name" value="NAD(P)-bd_dom_sf"/>
</dbReference>
<dbReference type="EMBL" id="RQGI01000014">
    <property type="protein sequence ID" value="TGL73597.1"/>
    <property type="molecule type" value="Genomic_DNA"/>
</dbReference>
<organism evidence="8 9">
    <name type="scientific">Leptospira levettii</name>
    <dbReference type="NCBI Taxonomy" id="2023178"/>
    <lineage>
        <taxon>Bacteria</taxon>
        <taxon>Pseudomonadati</taxon>
        <taxon>Spirochaetota</taxon>
        <taxon>Spirochaetia</taxon>
        <taxon>Leptospirales</taxon>
        <taxon>Leptospiraceae</taxon>
        <taxon>Leptospira</taxon>
    </lineage>
</organism>
<sequence length="297" mass="33328">MLQVREKERILILGVSGMLGSALFKILSELDYDVFGTVRSTNFKNFFNESELEKIVSNVDVQNHDDLVSLFGEVKPTVVINCVGVIKQKSSAKEPLVVIPINSLLPHKLSNLCFLVGARLILISTDCVFNGEDGNYLESDVTNAVDLYGVSKALGEIKDQEHVVTIRTSIIGHEINSNRSLLDWFLNSNTSVKGYQHAIFSGLPTNELAKVIGKFVIPNTKLKGLYHVSVDPIAKYKLLSLVKEIYSKDIDITPSDEVKINRSLNSDKFKSETGYVPPTWKELIKSLYEYKNRYLRN</sequence>
<evidence type="ECO:0000256" key="1">
    <source>
        <dbReference type="ARBA" id="ARBA00004781"/>
    </source>
</evidence>
<reference evidence="9" key="1">
    <citation type="journal article" date="2019" name="PLoS Negl. Trop. Dis.">
        <title>Revisiting the worldwide diversity of Leptospira species in the environment.</title>
        <authorList>
            <person name="Vincent A.T."/>
            <person name="Schiettekatte O."/>
            <person name="Bourhy P."/>
            <person name="Veyrier F.J."/>
            <person name="Picardeau M."/>
        </authorList>
    </citation>
    <scope>NUCLEOTIDE SEQUENCE [LARGE SCALE GENOMIC DNA]</scope>
    <source>
        <strain evidence="9">201702449</strain>
    </source>
</reference>
<protein>
    <recommendedName>
        <fullName evidence="4 6">dTDP-4-dehydrorhamnose reductase</fullName>
        <ecNumber evidence="3 6">1.1.1.133</ecNumber>
    </recommendedName>
</protein>
<dbReference type="InterPro" id="IPR029903">
    <property type="entry name" value="RmlD-like-bd"/>
</dbReference>
<keyword evidence="9" id="KW-1185">Reference proteome</keyword>
<evidence type="ECO:0000313" key="9">
    <source>
        <dbReference type="Proteomes" id="UP000297352"/>
    </source>
</evidence>
<dbReference type="Gene3D" id="3.40.50.720">
    <property type="entry name" value="NAD(P)-binding Rossmann-like Domain"/>
    <property type="match status" value="1"/>
</dbReference>
<name>A0ABY2MRN9_9LEPT</name>
<dbReference type="Proteomes" id="UP000297352">
    <property type="component" value="Unassembled WGS sequence"/>
</dbReference>